<evidence type="ECO:0000313" key="1">
    <source>
        <dbReference type="EMBL" id="MDV4317067.1"/>
    </source>
</evidence>
<protein>
    <recommendedName>
        <fullName evidence="3">Carbohydrate-binding protein</fullName>
    </recommendedName>
</protein>
<comment type="caution">
    <text evidence="1">The sequence shown here is derived from an EMBL/GenBank/DDBJ whole genome shotgun (WGS) entry which is preliminary data.</text>
</comment>
<name>A0AAW8Z7K0_9GAMM</name>
<proteinExistence type="predicted"/>
<dbReference type="AlphaFoldDB" id="A0AAW8Z7K0"/>
<sequence>MAKISLIKNNFTSGELSPLIWMRTDLNQFRNGAKSVENMLPIIEGGIKKRGGTKLLRVEQDAVRIIPFIVSHGNNYIVVFKPFAINILSAEGELIRSFTTQYTASQIKDINFCQSRYNLWLVHGDHPVSWIRCSEDFTNWSFDKFTYSVPPLEDTYTPALSLKSSEINVGKTTTLTASIYAIHTTTKQYIVGDICYVFGTNWTMKYYRCLVDHMNQIPKDSYATTTDPDTGEVSYTETVYWQSIAPEEAVAFNTQTVGKYIFVNSGVVRVDRFISATQVSGEVLVKLSANIEAIARSWTIKEPIFNATFGYPRAITYFQQRLVLAGSKKYPNYIWLSRTGDESNFLTTTLDGDSFTVAASSEQLSNVLHLSQSRGIVVFCGGSELTINAQDSLSPTNANILEHTAYGIVPTIKPIKVGSELLFVQRGAERIRTLVYDYAQDGLVSNELSVLASHLGEDGGGFKEMVYQQEPDSVIWLVMNNGKLATLTLDREQSVIAWAKHDIGGNVISIASLPSTTGADKVYFLVNRNGTLQIEQLQEELLLDTAIQATVIRSDDECTVTNALIGKLGNDVAAYYKDSVHTYAVPILHREGDTIHIECDEQVNQIYIGRKFTARVSLLSPDISQAPTTSNPALFKVDHLNLYMYKSINPKVNGEIVELKEFDEETLDKPKPFTGQQRIALDGWNTYDNFKLVVEQDEPLPFHITAAVLELNMNDR</sequence>
<dbReference type="Pfam" id="PF25675">
    <property type="entry name" value="Phage_nozzle"/>
    <property type="match status" value="1"/>
</dbReference>
<gene>
    <name evidence="1" type="ORF">MSG88_15215</name>
</gene>
<dbReference type="EMBL" id="JAWJYY010000002">
    <property type="protein sequence ID" value="MDV4317067.1"/>
    <property type="molecule type" value="Genomic_DNA"/>
</dbReference>
<dbReference type="Proteomes" id="UP001284654">
    <property type="component" value="Unassembled WGS sequence"/>
</dbReference>
<evidence type="ECO:0000313" key="2">
    <source>
        <dbReference type="Proteomes" id="UP001284654"/>
    </source>
</evidence>
<accession>A0AAW8Z7K0</accession>
<organism evidence="1 2">
    <name type="scientific">Acinetobacter indicus</name>
    <dbReference type="NCBI Taxonomy" id="756892"/>
    <lineage>
        <taxon>Bacteria</taxon>
        <taxon>Pseudomonadati</taxon>
        <taxon>Pseudomonadota</taxon>
        <taxon>Gammaproteobacteria</taxon>
        <taxon>Moraxellales</taxon>
        <taxon>Moraxellaceae</taxon>
        <taxon>Acinetobacter</taxon>
    </lineage>
</organism>
<reference evidence="1" key="1">
    <citation type="submission" date="2023-10" db="EMBL/GenBank/DDBJ databases">
        <authorList>
            <person name="Sykes E.M.E."/>
            <person name="Khan I.U.H."/>
            <person name="Kumar A."/>
        </authorList>
    </citation>
    <scope>NUCLEOTIDE SEQUENCE</scope>
    <source>
        <strain evidence="1">IK5</strain>
    </source>
</reference>
<evidence type="ECO:0008006" key="3">
    <source>
        <dbReference type="Google" id="ProtNLM"/>
    </source>
</evidence>
<dbReference type="RefSeq" id="WP_317306837.1">
    <property type="nucleotide sequence ID" value="NZ_JAWJYY010000002.1"/>
</dbReference>
<dbReference type="InterPro" id="IPR058003">
    <property type="entry name" value="Phage_gp12"/>
</dbReference>